<dbReference type="InterPro" id="IPR003848">
    <property type="entry name" value="DUF218"/>
</dbReference>
<organism evidence="3 4">
    <name type="scientific">Sphingobium xenophagum</name>
    <dbReference type="NCBI Taxonomy" id="121428"/>
    <lineage>
        <taxon>Bacteria</taxon>
        <taxon>Pseudomonadati</taxon>
        <taxon>Pseudomonadota</taxon>
        <taxon>Alphaproteobacteria</taxon>
        <taxon>Sphingomonadales</taxon>
        <taxon>Sphingomonadaceae</taxon>
        <taxon>Sphingobium</taxon>
    </lineage>
</organism>
<reference evidence="3 4" key="1">
    <citation type="submission" date="2023-07" db="EMBL/GenBank/DDBJ databases">
        <title>Sorghum-associated microbial communities from plants grown in Nebraska, USA.</title>
        <authorList>
            <person name="Schachtman D."/>
        </authorList>
    </citation>
    <scope>NUCLEOTIDE SEQUENCE [LARGE SCALE GENOMIC DNA]</scope>
    <source>
        <strain evidence="3 4">4256</strain>
    </source>
</reference>
<keyword evidence="1" id="KW-0732">Signal</keyword>
<gene>
    <name evidence="3" type="ORF">J2W40_001078</name>
</gene>
<comment type="caution">
    <text evidence="3">The sequence shown here is derived from an EMBL/GenBank/DDBJ whole genome shotgun (WGS) entry which is preliminary data.</text>
</comment>
<evidence type="ECO:0000256" key="1">
    <source>
        <dbReference type="SAM" id="SignalP"/>
    </source>
</evidence>
<dbReference type="PANTHER" id="PTHR30336:SF20">
    <property type="entry name" value="DUF218 DOMAIN-CONTAINING PROTEIN"/>
    <property type="match status" value="1"/>
</dbReference>
<dbReference type="Proteomes" id="UP001267638">
    <property type="component" value="Unassembled WGS sequence"/>
</dbReference>
<sequence>MMRTVARMATLVATMAAVAIATVPAQAGAVRDVVTERLSQRLFPLFDGMARDPAAVRALVSKAAIATLLDSRQRRVAGCAQDMFCVAQALIWTETDIDAVSKSVAAPAGLTAPDDGVAAQARREMEGINIIVRTYGLGAPAAYAQIDGAGMIDPQERQARLQAAYWLSRTPRDTSAQALDPSIDYALTLLDGSDRTDAIGFEPLTGGVNAAAMARARTLDWRRYRYSALIVTGVGPEVPDMAISPFGKYHLRLAASRFAQGDAPFIIVTGGKAHPRATRFAEAEQMRNALIDRYGIPADAILIEPYARHTTTNLRNATRLLMAMDAPMDRDAVIVCNPGQSASIESPQLVTRNQRELGYQPGQVGRRLSPTELLFRPSRASARIDPRDPLDP</sequence>
<dbReference type="InterPro" id="IPR014729">
    <property type="entry name" value="Rossmann-like_a/b/a_fold"/>
</dbReference>
<feature type="signal peptide" evidence="1">
    <location>
        <begin position="1"/>
        <end position="27"/>
    </location>
</feature>
<evidence type="ECO:0000259" key="2">
    <source>
        <dbReference type="Pfam" id="PF02698"/>
    </source>
</evidence>
<feature type="chain" id="PRO_5047493984" description="DUF218 domain-containing protein" evidence="1">
    <location>
        <begin position="28"/>
        <end position="392"/>
    </location>
</feature>
<feature type="domain" description="DUF218" evidence="2">
    <location>
        <begin position="228"/>
        <end position="338"/>
    </location>
</feature>
<dbReference type="PANTHER" id="PTHR30336">
    <property type="entry name" value="INNER MEMBRANE PROTEIN, PROBABLE PERMEASE"/>
    <property type="match status" value="1"/>
</dbReference>
<accession>A0ABU1WY72</accession>
<proteinExistence type="predicted"/>
<dbReference type="Gene3D" id="3.40.50.620">
    <property type="entry name" value="HUPs"/>
    <property type="match status" value="1"/>
</dbReference>
<dbReference type="Pfam" id="PF02698">
    <property type="entry name" value="DUF218"/>
    <property type="match status" value="1"/>
</dbReference>
<dbReference type="EMBL" id="JAVDWV010000004">
    <property type="protein sequence ID" value="MDR7154266.1"/>
    <property type="molecule type" value="Genomic_DNA"/>
</dbReference>
<dbReference type="InterPro" id="IPR051599">
    <property type="entry name" value="Cell_Envelope_Assoc"/>
</dbReference>
<name>A0ABU1WY72_SPHXE</name>
<protein>
    <recommendedName>
        <fullName evidence="2">DUF218 domain-containing protein</fullName>
    </recommendedName>
</protein>
<dbReference type="CDD" id="cd06259">
    <property type="entry name" value="YdcF-like"/>
    <property type="match status" value="1"/>
</dbReference>
<evidence type="ECO:0000313" key="3">
    <source>
        <dbReference type="EMBL" id="MDR7154266.1"/>
    </source>
</evidence>
<evidence type="ECO:0000313" key="4">
    <source>
        <dbReference type="Proteomes" id="UP001267638"/>
    </source>
</evidence>
<keyword evidence="4" id="KW-1185">Reference proteome</keyword>